<dbReference type="PROSITE" id="PS50928">
    <property type="entry name" value="ABC_TM1"/>
    <property type="match status" value="1"/>
</dbReference>
<sequence length="287" mass="30714">MSTSLTLTGWRTRRPRRRPGIPVGVLIAAVLLLVPIVCVLFPSLGPGNATRIVASDALLTPSAEHWLGTDSLGRDVFARMVHGASSALLGPLLLASVTVAISTVLALIAGYYRGWADGVISRFVDVLYSVPPLVVAVVLVGVLGGGFWLGVAVLTVFNLPHNVRVLRAAVEEQAQLPYIEAAKTLGTKSIRILWRHLVPVISPLIVASFFLRFTYGIVDLSALSFLGLGVPPGSTDWGRMLAENRVTMLQNFWATAAPGLALIVMAVSANIVGDWLYNRYEAAGRAR</sequence>
<dbReference type="PANTHER" id="PTHR43386:SF1">
    <property type="entry name" value="D,D-DIPEPTIDE TRANSPORT SYSTEM PERMEASE PROTEIN DDPC-RELATED"/>
    <property type="match status" value="1"/>
</dbReference>
<accession>A0A2V4AG97</accession>
<keyword evidence="2 7" id="KW-0813">Transport</keyword>
<dbReference type="Proteomes" id="UP000249915">
    <property type="component" value="Unassembled WGS sequence"/>
</dbReference>
<dbReference type="InterPro" id="IPR050366">
    <property type="entry name" value="BP-dependent_transpt_permease"/>
</dbReference>
<dbReference type="PANTHER" id="PTHR43386">
    <property type="entry name" value="OLIGOPEPTIDE TRANSPORT SYSTEM PERMEASE PROTEIN APPC"/>
    <property type="match status" value="1"/>
</dbReference>
<feature type="transmembrane region" description="Helical" evidence="7">
    <location>
        <begin position="20"/>
        <end position="41"/>
    </location>
</feature>
<evidence type="ECO:0000256" key="2">
    <source>
        <dbReference type="ARBA" id="ARBA00022448"/>
    </source>
</evidence>
<protein>
    <submittedName>
        <fullName evidence="8">Uncharacterized protein</fullName>
    </submittedName>
</protein>
<keyword evidence="5 7" id="KW-1133">Transmembrane helix</keyword>
<dbReference type="EMBL" id="MASW01000007">
    <property type="protein sequence ID" value="PXY18968.1"/>
    <property type="molecule type" value="Genomic_DNA"/>
</dbReference>
<reference evidence="8 9" key="1">
    <citation type="submission" date="2016-07" db="EMBL/GenBank/DDBJ databases">
        <title>Draft genome sequence of Prauserella muralis DSM 45305, isolated from a mould-covered wall in an indoor environment.</title>
        <authorList>
            <person name="Ruckert C."/>
            <person name="Albersmeier A."/>
            <person name="Jiang C.-L."/>
            <person name="Jiang Y."/>
            <person name="Kalinowski J."/>
            <person name="Schneider O."/>
            <person name="Winkler A."/>
            <person name="Zotchev S.B."/>
        </authorList>
    </citation>
    <scope>NUCLEOTIDE SEQUENCE [LARGE SCALE GENOMIC DNA]</scope>
    <source>
        <strain evidence="8 9">DSM 45305</strain>
    </source>
</reference>
<dbReference type="RefSeq" id="WP_112284897.1">
    <property type="nucleotide sequence ID" value="NZ_MASW01000007.1"/>
</dbReference>
<evidence type="ECO:0000256" key="3">
    <source>
        <dbReference type="ARBA" id="ARBA00022475"/>
    </source>
</evidence>
<comment type="subcellular location">
    <subcellularLocation>
        <location evidence="1 7">Cell membrane</location>
        <topology evidence="1 7">Multi-pass membrane protein</topology>
    </subcellularLocation>
</comment>
<dbReference type="GO" id="GO:0005886">
    <property type="term" value="C:plasma membrane"/>
    <property type="evidence" value="ECO:0007669"/>
    <property type="project" value="UniProtKB-SubCell"/>
</dbReference>
<evidence type="ECO:0000256" key="6">
    <source>
        <dbReference type="ARBA" id="ARBA00023136"/>
    </source>
</evidence>
<dbReference type="InterPro" id="IPR035906">
    <property type="entry name" value="MetI-like_sf"/>
</dbReference>
<dbReference type="AlphaFoldDB" id="A0A2V4AG97"/>
<dbReference type="CDD" id="cd06261">
    <property type="entry name" value="TM_PBP2"/>
    <property type="match status" value="1"/>
</dbReference>
<evidence type="ECO:0000313" key="9">
    <source>
        <dbReference type="Proteomes" id="UP000249915"/>
    </source>
</evidence>
<dbReference type="Pfam" id="PF00528">
    <property type="entry name" value="BPD_transp_1"/>
    <property type="match status" value="1"/>
</dbReference>
<evidence type="ECO:0000256" key="1">
    <source>
        <dbReference type="ARBA" id="ARBA00004651"/>
    </source>
</evidence>
<evidence type="ECO:0000256" key="7">
    <source>
        <dbReference type="RuleBase" id="RU363032"/>
    </source>
</evidence>
<dbReference type="GO" id="GO:0055085">
    <property type="term" value="P:transmembrane transport"/>
    <property type="evidence" value="ECO:0007669"/>
    <property type="project" value="InterPro"/>
</dbReference>
<evidence type="ECO:0000256" key="4">
    <source>
        <dbReference type="ARBA" id="ARBA00022692"/>
    </source>
</evidence>
<organism evidence="8 9">
    <name type="scientific">Prauserella muralis</name>
    <dbReference type="NCBI Taxonomy" id="588067"/>
    <lineage>
        <taxon>Bacteria</taxon>
        <taxon>Bacillati</taxon>
        <taxon>Actinomycetota</taxon>
        <taxon>Actinomycetes</taxon>
        <taxon>Pseudonocardiales</taxon>
        <taxon>Pseudonocardiaceae</taxon>
        <taxon>Prauserella</taxon>
    </lineage>
</organism>
<keyword evidence="4 7" id="KW-0812">Transmembrane</keyword>
<evidence type="ECO:0000256" key="5">
    <source>
        <dbReference type="ARBA" id="ARBA00022989"/>
    </source>
</evidence>
<feature type="transmembrane region" description="Helical" evidence="7">
    <location>
        <begin position="252"/>
        <end position="277"/>
    </location>
</feature>
<proteinExistence type="inferred from homology"/>
<comment type="caution">
    <text evidence="8">The sequence shown here is derived from an EMBL/GenBank/DDBJ whole genome shotgun (WGS) entry which is preliminary data.</text>
</comment>
<feature type="transmembrane region" description="Helical" evidence="7">
    <location>
        <begin position="197"/>
        <end position="218"/>
    </location>
</feature>
<dbReference type="Gene3D" id="1.10.3720.10">
    <property type="entry name" value="MetI-like"/>
    <property type="match status" value="1"/>
</dbReference>
<dbReference type="InterPro" id="IPR000515">
    <property type="entry name" value="MetI-like"/>
</dbReference>
<comment type="similarity">
    <text evidence="7">Belongs to the binding-protein-dependent transport system permease family.</text>
</comment>
<gene>
    <name evidence="8" type="ORF">BAY60_29535</name>
</gene>
<evidence type="ECO:0000313" key="8">
    <source>
        <dbReference type="EMBL" id="PXY18968.1"/>
    </source>
</evidence>
<keyword evidence="6 7" id="KW-0472">Membrane</keyword>
<keyword evidence="3" id="KW-1003">Cell membrane</keyword>
<keyword evidence="9" id="KW-1185">Reference proteome</keyword>
<feature type="transmembrane region" description="Helical" evidence="7">
    <location>
        <begin position="88"/>
        <end position="112"/>
    </location>
</feature>
<dbReference type="OrthoDB" id="3626124at2"/>
<name>A0A2V4AG97_9PSEU</name>
<dbReference type="SUPFAM" id="SSF161098">
    <property type="entry name" value="MetI-like"/>
    <property type="match status" value="1"/>
</dbReference>
<feature type="transmembrane region" description="Helical" evidence="7">
    <location>
        <begin position="132"/>
        <end position="157"/>
    </location>
</feature>